<dbReference type="AlphaFoldDB" id="A0A2P9AMM8"/>
<evidence type="ECO:0000313" key="2">
    <source>
        <dbReference type="Proteomes" id="UP000245698"/>
    </source>
</evidence>
<name>A0A2P9AMM8_9HYPH</name>
<keyword evidence="2" id="KW-1185">Reference proteome</keyword>
<evidence type="ECO:0000313" key="1">
    <source>
        <dbReference type="EMBL" id="SJM32387.1"/>
    </source>
</evidence>
<proteinExistence type="predicted"/>
<gene>
    <name evidence="1" type="ORF">BQ8482_280113</name>
</gene>
<dbReference type="Proteomes" id="UP000245698">
    <property type="component" value="Unassembled WGS sequence"/>
</dbReference>
<protein>
    <submittedName>
        <fullName evidence="1">Uncharacterized protein</fullName>
    </submittedName>
</protein>
<sequence>MFRVLTKRGGLLLAAGADPDPPTEERTLGLIRLSDDDANFWVRRLKALRLGDGQPDAIAGIFGRRHAAGSIPAWARAARDGNRNRLAKARHDGRGPMTSDHGC</sequence>
<accession>A0A2P9AMM8</accession>
<reference evidence="2" key="1">
    <citation type="submission" date="2016-12" db="EMBL/GenBank/DDBJ databases">
        <authorList>
            <person name="Brunel B."/>
        </authorList>
    </citation>
    <scope>NUCLEOTIDE SEQUENCE [LARGE SCALE GENOMIC DNA]</scope>
</reference>
<organism evidence="1 2">
    <name type="scientific">Mesorhizobium delmotii</name>
    <dbReference type="NCBI Taxonomy" id="1631247"/>
    <lineage>
        <taxon>Bacteria</taxon>
        <taxon>Pseudomonadati</taxon>
        <taxon>Pseudomonadota</taxon>
        <taxon>Alphaproteobacteria</taxon>
        <taxon>Hyphomicrobiales</taxon>
        <taxon>Phyllobacteriaceae</taxon>
        <taxon>Mesorhizobium</taxon>
    </lineage>
</organism>
<dbReference type="EMBL" id="FUIG01000035">
    <property type="protein sequence ID" value="SJM32387.1"/>
    <property type="molecule type" value="Genomic_DNA"/>
</dbReference>